<feature type="region of interest" description="Disordered" evidence="5">
    <location>
        <begin position="101"/>
        <end position="132"/>
    </location>
</feature>
<evidence type="ECO:0000256" key="5">
    <source>
        <dbReference type="SAM" id="MobiDB-lite"/>
    </source>
</evidence>
<name>A0A8J5KBD1_ZINOF</name>
<feature type="compositionally biased region" description="Polar residues" evidence="5">
    <location>
        <begin position="279"/>
        <end position="288"/>
    </location>
</feature>
<proteinExistence type="inferred from homology"/>
<dbReference type="EMBL" id="JACMSC010000018">
    <property type="protein sequence ID" value="KAG6476011.1"/>
    <property type="molecule type" value="Genomic_DNA"/>
</dbReference>
<accession>A0A8J5KBD1</accession>
<evidence type="ECO:0000256" key="3">
    <source>
        <dbReference type="ARBA" id="ARBA00022490"/>
    </source>
</evidence>
<keyword evidence="3" id="KW-0963">Cytoplasm</keyword>
<organism evidence="6 7">
    <name type="scientific">Zingiber officinale</name>
    <name type="common">Ginger</name>
    <name type="synonym">Amomum zingiber</name>
    <dbReference type="NCBI Taxonomy" id="94328"/>
    <lineage>
        <taxon>Eukaryota</taxon>
        <taxon>Viridiplantae</taxon>
        <taxon>Streptophyta</taxon>
        <taxon>Embryophyta</taxon>
        <taxon>Tracheophyta</taxon>
        <taxon>Spermatophyta</taxon>
        <taxon>Magnoliopsida</taxon>
        <taxon>Liliopsida</taxon>
        <taxon>Zingiberales</taxon>
        <taxon>Zingiberaceae</taxon>
        <taxon>Zingiber</taxon>
    </lineage>
</organism>
<evidence type="ECO:0000256" key="4">
    <source>
        <dbReference type="ARBA" id="ARBA00022553"/>
    </source>
</evidence>
<comment type="caution">
    <text evidence="6">The sequence shown here is derived from an EMBL/GenBank/DDBJ whole genome shotgun (WGS) entry which is preliminary data.</text>
</comment>
<dbReference type="InterPro" id="IPR019376">
    <property type="entry name" value="Myeloid_leukemia_factor"/>
</dbReference>
<evidence type="ECO:0000313" key="6">
    <source>
        <dbReference type="EMBL" id="KAG6476011.1"/>
    </source>
</evidence>
<reference evidence="6 7" key="1">
    <citation type="submission" date="2020-08" db="EMBL/GenBank/DDBJ databases">
        <title>Plant Genome Project.</title>
        <authorList>
            <person name="Zhang R.-G."/>
        </authorList>
    </citation>
    <scope>NUCLEOTIDE SEQUENCE [LARGE SCALE GENOMIC DNA]</scope>
    <source>
        <tissue evidence="6">Rhizome</tissue>
    </source>
</reference>
<dbReference type="GO" id="GO:0005737">
    <property type="term" value="C:cytoplasm"/>
    <property type="evidence" value="ECO:0007669"/>
    <property type="project" value="UniProtKB-SubCell"/>
</dbReference>
<sequence>MQRGRGGQDEFFGMGDPFAEFGGFGRSRSLMSSFLGGRDPFDDPFFTRPFGSMMGQSMFGPSMIGPGMFPDQGSFFGETSNPQFLEQGPSANMLKGSIIQELSDDDDNKEERNGKEKIKDTKNHSRTHKGPFVQEPDEAVEVIQNKSRHVHSWNNFNHPNMMQSQGNTFSFQSSSVTYGGPNGAYYTSSMTRRMGGNGVVMEESKEADSTTGRAAHRISRGLRDKGHSVTRKLNSDGRVDTVQTLHNLNEDEIPIFEETWKGNARRHLPGWNQGHDLLRNQNFRSGSNRRQEAPRGWALPSTEKPHGSSKTNGSSK</sequence>
<dbReference type="OrthoDB" id="8707547at2759"/>
<evidence type="ECO:0000313" key="7">
    <source>
        <dbReference type="Proteomes" id="UP000734854"/>
    </source>
</evidence>
<keyword evidence="4" id="KW-0597">Phosphoprotein</keyword>
<evidence type="ECO:0000256" key="1">
    <source>
        <dbReference type="ARBA" id="ARBA00004496"/>
    </source>
</evidence>
<feature type="region of interest" description="Disordered" evidence="5">
    <location>
        <begin position="278"/>
        <end position="316"/>
    </location>
</feature>
<comment type="subcellular location">
    <subcellularLocation>
        <location evidence="1">Cytoplasm</location>
    </subcellularLocation>
</comment>
<gene>
    <name evidence="6" type="ORF">ZIOFF_065245</name>
</gene>
<evidence type="ECO:0000256" key="2">
    <source>
        <dbReference type="ARBA" id="ARBA00008332"/>
    </source>
</evidence>
<dbReference type="AlphaFoldDB" id="A0A8J5KBD1"/>
<dbReference type="PANTHER" id="PTHR13105">
    <property type="entry name" value="MYELOID LEUKEMIA FACTOR"/>
    <property type="match status" value="1"/>
</dbReference>
<keyword evidence="7" id="KW-1185">Reference proteome</keyword>
<comment type="similarity">
    <text evidence="2">Belongs to the MLF family.</text>
</comment>
<dbReference type="Pfam" id="PF10248">
    <property type="entry name" value="Mlf1IP"/>
    <property type="match status" value="1"/>
</dbReference>
<protein>
    <recommendedName>
        <fullName evidence="8">Myeloid leukemia factor 1</fullName>
    </recommendedName>
</protein>
<feature type="compositionally biased region" description="Basic and acidic residues" evidence="5">
    <location>
        <begin position="109"/>
        <end position="123"/>
    </location>
</feature>
<evidence type="ECO:0008006" key="8">
    <source>
        <dbReference type="Google" id="ProtNLM"/>
    </source>
</evidence>
<dbReference type="Proteomes" id="UP000734854">
    <property type="component" value="Unassembled WGS sequence"/>
</dbReference>